<evidence type="ECO:0000256" key="24">
    <source>
        <dbReference type="PIRSR" id="PIRSR039102-2"/>
    </source>
</evidence>
<dbReference type="GO" id="GO:0008716">
    <property type="term" value="F:D-alanine-D-alanine ligase activity"/>
    <property type="evidence" value="ECO:0007669"/>
    <property type="project" value="UniProtKB-UniRule"/>
</dbReference>
<evidence type="ECO:0000256" key="10">
    <source>
        <dbReference type="ARBA" id="ARBA00022741"/>
    </source>
</evidence>
<evidence type="ECO:0000256" key="6">
    <source>
        <dbReference type="ARBA" id="ARBA00012216"/>
    </source>
</evidence>
<dbReference type="InterPro" id="IPR016185">
    <property type="entry name" value="PreATP-grasp_dom_sf"/>
</dbReference>
<evidence type="ECO:0000256" key="5">
    <source>
        <dbReference type="ARBA" id="ARBA00010871"/>
    </source>
</evidence>
<protein>
    <recommendedName>
        <fullName evidence="19 22">D-alanine--D-alanine ligase</fullName>
        <ecNumber evidence="6 22">6.3.2.4</ecNumber>
    </recommendedName>
    <alternativeName>
        <fullName evidence="21 22">D-Ala-D-Ala ligase</fullName>
    </alternativeName>
    <alternativeName>
        <fullName evidence="20 22">D-alanylalanine synthetase</fullName>
    </alternativeName>
</protein>
<feature type="binding site" evidence="24">
    <location>
        <begin position="182"/>
        <end position="184"/>
    </location>
    <ligand>
        <name>ATP</name>
        <dbReference type="ChEBI" id="CHEBI:30616"/>
    </ligand>
</feature>
<evidence type="ECO:0000256" key="20">
    <source>
        <dbReference type="ARBA" id="ARBA00076288"/>
    </source>
</evidence>
<dbReference type="Gene3D" id="3.40.50.20">
    <property type="match status" value="1"/>
</dbReference>
<comment type="catalytic activity">
    <reaction evidence="17 22">
        <text>2 D-alanine + ATP = D-alanyl-D-alanine + ADP + phosphate + H(+)</text>
        <dbReference type="Rhea" id="RHEA:11224"/>
        <dbReference type="ChEBI" id="CHEBI:15378"/>
        <dbReference type="ChEBI" id="CHEBI:30616"/>
        <dbReference type="ChEBI" id="CHEBI:43474"/>
        <dbReference type="ChEBI" id="CHEBI:57416"/>
        <dbReference type="ChEBI" id="CHEBI:57822"/>
        <dbReference type="ChEBI" id="CHEBI:456216"/>
        <dbReference type="EC" id="6.3.2.4"/>
    </reaction>
</comment>
<dbReference type="InterPro" id="IPR011095">
    <property type="entry name" value="Dala_Dala_lig_C"/>
</dbReference>
<dbReference type="PANTHER" id="PTHR23132">
    <property type="entry name" value="D-ALANINE--D-ALANINE LIGASE"/>
    <property type="match status" value="1"/>
</dbReference>
<comment type="pathway">
    <text evidence="4 22">Cell wall biogenesis; peptidoglycan biosynthesis.</text>
</comment>
<feature type="active site" evidence="23">
    <location>
        <position position="325"/>
    </location>
</feature>
<evidence type="ECO:0000256" key="14">
    <source>
        <dbReference type="ARBA" id="ARBA00022984"/>
    </source>
</evidence>
<feature type="binding site" evidence="24">
    <location>
        <begin position="220"/>
        <end position="227"/>
    </location>
    <ligand>
        <name>ATP</name>
        <dbReference type="ChEBI" id="CHEBI:30616"/>
    </ligand>
</feature>
<dbReference type="EMBL" id="JACRTC010000006">
    <property type="protein sequence ID" value="MBC8570980.1"/>
    <property type="molecule type" value="Genomic_DNA"/>
</dbReference>
<evidence type="ECO:0000256" key="9">
    <source>
        <dbReference type="ARBA" id="ARBA00022723"/>
    </source>
</evidence>
<evidence type="ECO:0000256" key="7">
    <source>
        <dbReference type="ARBA" id="ARBA00022490"/>
    </source>
</evidence>
<dbReference type="Gene3D" id="3.30.1490.20">
    <property type="entry name" value="ATP-grasp fold, A domain"/>
    <property type="match status" value="1"/>
</dbReference>
<keyword evidence="10 24" id="KW-0547">Nucleotide-binding</keyword>
<keyword evidence="14 22" id="KW-0573">Peptidoglycan synthesis</keyword>
<evidence type="ECO:0000256" key="15">
    <source>
        <dbReference type="ARBA" id="ARBA00023211"/>
    </source>
</evidence>
<dbReference type="InterPro" id="IPR011127">
    <property type="entry name" value="Dala_Dala_lig_N"/>
</dbReference>
<dbReference type="Pfam" id="PF07478">
    <property type="entry name" value="Dala_Dala_lig_C"/>
    <property type="match status" value="1"/>
</dbReference>
<evidence type="ECO:0000256" key="11">
    <source>
        <dbReference type="ARBA" id="ARBA00022840"/>
    </source>
</evidence>
<dbReference type="NCBIfam" id="NF002528">
    <property type="entry name" value="PRK01966.1-4"/>
    <property type="match status" value="1"/>
</dbReference>
<dbReference type="GO" id="GO:0046872">
    <property type="term" value="F:metal ion binding"/>
    <property type="evidence" value="ECO:0007669"/>
    <property type="project" value="UniProtKB-KW"/>
</dbReference>
<dbReference type="InterPro" id="IPR013815">
    <property type="entry name" value="ATP_grasp_subdomain_1"/>
</dbReference>
<evidence type="ECO:0000256" key="26">
    <source>
        <dbReference type="PROSITE-ProRule" id="PRU00409"/>
    </source>
</evidence>
<keyword evidence="9 25" id="KW-0479">Metal-binding</keyword>
<proteinExistence type="inferred from homology"/>
<dbReference type="GO" id="GO:0071555">
    <property type="term" value="P:cell wall organization"/>
    <property type="evidence" value="ECO:0007669"/>
    <property type="project" value="UniProtKB-KW"/>
</dbReference>
<keyword evidence="13 22" id="KW-0133">Cell shape</keyword>
<feature type="binding site" evidence="24">
    <location>
        <begin position="190"/>
        <end position="191"/>
    </location>
    <ligand>
        <name>ATP</name>
        <dbReference type="ChEBI" id="CHEBI:30616"/>
    </ligand>
</feature>
<dbReference type="SUPFAM" id="SSF52440">
    <property type="entry name" value="PreATP-grasp domain"/>
    <property type="match status" value="1"/>
</dbReference>
<keyword evidence="7 22" id="KW-0963">Cytoplasm</keyword>
<organism evidence="28 29">
    <name type="scientific">Zongyangia hominis</name>
    <dbReference type="NCBI Taxonomy" id="2763677"/>
    <lineage>
        <taxon>Bacteria</taxon>
        <taxon>Bacillati</taxon>
        <taxon>Bacillota</taxon>
        <taxon>Clostridia</taxon>
        <taxon>Eubacteriales</taxon>
        <taxon>Oscillospiraceae</taxon>
        <taxon>Zongyangia</taxon>
    </lineage>
</organism>
<keyword evidence="12 25" id="KW-0460">Magnesium</keyword>
<name>A0A926EAK4_9FIRM</name>
<evidence type="ECO:0000256" key="3">
    <source>
        <dbReference type="ARBA" id="ARBA00004496"/>
    </source>
</evidence>
<keyword evidence="11 26" id="KW-0067">ATP-binding</keyword>
<keyword evidence="8 22" id="KW-0436">Ligase</keyword>
<dbReference type="GO" id="GO:0008360">
    <property type="term" value="P:regulation of cell shape"/>
    <property type="evidence" value="ECO:0007669"/>
    <property type="project" value="UniProtKB-KW"/>
</dbReference>
<evidence type="ECO:0000256" key="18">
    <source>
        <dbReference type="ARBA" id="ARBA00060592"/>
    </source>
</evidence>
<sequence>MSRLCLGVLFGGASSEHEVSLVSGASVLRNVPRDRYDVVMIGITKDGRWYHYTGEIDRIPDGSWEKEHCTPAAITPDRGRHGLTVFHPEGVENIRLDAVFPVLHGKNGEDGTMQGLLELSGIPCVGCGTLASAACMDKTVTRTLLEQAGIAGVRWEKVMCYEMDSFDEIEARIEKNLGYPVFVKPANAGSSVGISKARDKDSLKAALEKAFVHDRKVIVEEAVVGDEVECAVLGNDDPFVSVVGEIVPEADFYDYDAKYKDGTTALYIPARIEPEVAQEIRRTARQAFLALHCAGFARVDFFVRKSDRKVLLNEPNTIPGFTDISMYPKLMEHSGVPYPQLIDKLVQLAMERAGANG</sequence>
<dbReference type="FunFam" id="3.30.1490.20:FF:000007">
    <property type="entry name" value="D-alanine--D-alanine ligase"/>
    <property type="match status" value="1"/>
</dbReference>
<dbReference type="PANTHER" id="PTHR23132:SF25">
    <property type="entry name" value="D-ALANINE--D-ALANINE LIGASE A"/>
    <property type="match status" value="1"/>
</dbReference>
<dbReference type="GO" id="GO:0005524">
    <property type="term" value="F:ATP binding"/>
    <property type="evidence" value="ECO:0007669"/>
    <property type="project" value="UniProtKB-UniRule"/>
</dbReference>
<dbReference type="HAMAP" id="MF_00047">
    <property type="entry name" value="Dala_Dala_lig"/>
    <property type="match status" value="1"/>
</dbReference>
<keyword evidence="15 25" id="KW-0464">Manganese</keyword>
<dbReference type="Pfam" id="PF01820">
    <property type="entry name" value="Dala_Dala_lig_N"/>
    <property type="match status" value="1"/>
</dbReference>
<dbReference type="Proteomes" id="UP000660861">
    <property type="component" value="Unassembled WGS sequence"/>
</dbReference>
<keyword evidence="16 22" id="KW-0961">Cell wall biogenesis/degradation</keyword>
<feature type="domain" description="ATP-grasp" evidence="27">
    <location>
        <begin position="142"/>
        <end position="347"/>
    </location>
</feature>
<reference evidence="28" key="1">
    <citation type="submission" date="2020-08" db="EMBL/GenBank/DDBJ databases">
        <title>Genome public.</title>
        <authorList>
            <person name="Liu C."/>
            <person name="Sun Q."/>
        </authorList>
    </citation>
    <scope>NUCLEOTIDE SEQUENCE</scope>
    <source>
        <strain evidence="28">NSJ-54</strain>
    </source>
</reference>
<dbReference type="AlphaFoldDB" id="A0A926EAK4"/>
<dbReference type="InterPro" id="IPR011761">
    <property type="entry name" value="ATP-grasp"/>
</dbReference>
<dbReference type="GO" id="GO:0009252">
    <property type="term" value="P:peptidoglycan biosynthetic process"/>
    <property type="evidence" value="ECO:0007669"/>
    <property type="project" value="UniProtKB-UniRule"/>
</dbReference>
<dbReference type="Gene3D" id="3.30.470.20">
    <property type="entry name" value="ATP-grasp fold, B domain"/>
    <property type="match status" value="1"/>
</dbReference>
<evidence type="ECO:0000256" key="2">
    <source>
        <dbReference type="ARBA" id="ARBA00003921"/>
    </source>
</evidence>
<comment type="function">
    <text evidence="2 22">Cell wall formation.</text>
</comment>
<comment type="caution">
    <text evidence="28">The sequence shown here is derived from an EMBL/GenBank/DDBJ whole genome shotgun (WGS) entry which is preliminary data.</text>
</comment>
<evidence type="ECO:0000256" key="17">
    <source>
        <dbReference type="ARBA" id="ARBA00047614"/>
    </source>
</evidence>
<comment type="cofactor">
    <cofactor evidence="25">
        <name>Mg(2+)</name>
        <dbReference type="ChEBI" id="CHEBI:18420"/>
    </cofactor>
    <cofactor evidence="25">
        <name>Mn(2+)</name>
        <dbReference type="ChEBI" id="CHEBI:29035"/>
    </cofactor>
    <text evidence="25">Binds 2 magnesium or manganese ions per subunit.</text>
</comment>
<dbReference type="PROSITE" id="PS00843">
    <property type="entry name" value="DALA_DALA_LIGASE_1"/>
    <property type="match status" value="1"/>
</dbReference>
<comment type="pathway">
    <text evidence="18">Glycan biosynthesis.</text>
</comment>
<comment type="cofactor">
    <cofactor evidence="1">
        <name>Mn(2+)</name>
        <dbReference type="ChEBI" id="CHEBI:29035"/>
    </cofactor>
</comment>
<evidence type="ECO:0000256" key="8">
    <source>
        <dbReference type="ARBA" id="ARBA00022598"/>
    </source>
</evidence>
<feature type="active site" evidence="23">
    <location>
        <position position="190"/>
    </location>
</feature>
<feature type="active site" evidence="23">
    <location>
        <position position="16"/>
    </location>
</feature>
<evidence type="ECO:0000256" key="12">
    <source>
        <dbReference type="ARBA" id="ARBA00022842"/>
    </source>
</evidence>
<evidence type="ECO:0000256" key="21">
    <source>
        <dbReference type="ARBA" id="ARBA00077154"/>
    </source>
</evidence>
<dbReference type="EC" id="6.3.2.4" evidence="6 22"/>
<dbReference type="SUPFAM" id="SSF56059">
    <property type="entry name" value="Glutathione synthetase ATP-binding domain-like"/>
    <property type="match status" value="1"/>
</dbReference>
<evidence type="ECO:0000256" key="22">
    <source>
        <dbReference type="HAMAP-Rule" id="MF_00047"/>
    </source>
</evidence>
<dbReference type="PROSITE" id="PS00844">
    <property type="entry name" value="DALA_DALA_LIGASE_2"/>
    <property type="match status" value="1"/>
</dbReference>
<feature type="binding site" evidence="24">
    <location>
        <position position="138"/>
    </location>
    <ligand>
        <name>ATP</name>
        <dbReference type="ChEBI" id="CHEBI:30616"/>
    </ligand>
</feature>
<dbReference type="InterPro" id="IPR000291">
    <property type="entry name" value="D-Ala_lig_Van_CS"/>
</dbReference>
<accession>A0A926EAK4</accession>
<evidence type="ECO:0000313" key="28">
    <source>
        <dbReference type="EMBL" id="MBC8570980.1"/>
    </source>
</evidence>
<comment type="subcellular location">
    <subcellularLocation>
        <location evidence="3 22">Cytoplasm</location>
    </subcellularLocation>
</comment>
<evidence type="ECO:0000256" key="23">
    <source>
        <dbReference type="PIRSR" id="PIRSR039102-1"/>
    </source>
</evidence>
<gene>
    <name evidence="22" type="primary">ddl</name>
    <name evidence="28" type="ORF">H8709_09085</name>
</gene>
<comment type="similarity">
    <text evidence="5 22">Belongs to the D-alanine--D-alanine ligase family.</text>
</comment>
<evidence type="ECO:0000313" key="29">
    <source>
        <dbReference type="Proteomes" id="UP000660861"/>
    </source>
</evidence>
<evidence type="ECO:0000259" key="27">
    <source>
        <dbReference type="PROSITE" id="PS50975"/>
    </source>
</evidence>
<evidence type="ECO:0000256" key="13">
    <source>
        <dbReference type="ARBA" id="ARBA00022960"/>
    </source>
</evidence>
<feature type="binding site" evidence="25">
    <location>
        <position position="314"/>
    </location>
    <ligand>
        <name>Mg(2+)</name>
        <dbReference type="ChEBI" id="CHEBI:18420"/>
        <label>2</label>
    </ligand>
</feature>
<evidence type="ECO:0000256" key="16">
    <source>
        <dbReference type="ARBA" id="ARBA00023316"/>
    </source>
</evidence>
<dbReference type="InterPro" id="IPR005905">
    <property type="entry name" value="D_ala_D_ala"/>
</dbReference>
<dbReference type="NCBIfam" id="TIGR01205">
    <property type="entry name" value="D_ala_D_alaTIGR"/>
    <property type="match status" value="1"/>
</dbReference>
<dbReference type="GO" id="GO:0005829">
    <property type="term" value="C:cytosol"/>
    <property type="evidence" value="ECO:0007669"/>
    <property type="project" value="TreeGrafter"/>
</dbReference>
<evidence type="ECO:0000256" key="4">
    <source>
        <dbReference type="ARBA" id="ARBA00004752"/>
    </source>
</evidence>
<feature type="binding site" evidence="24">
    <location>
        <begin position="313"/>
        <end position="314"/>
    </location>
    <ligand>
        <name>ATP</name>
        <dbReference type="ChEBI" id="CHEBI:30616"/>
    </ligand>
</feature>
<feature type="binding site" evidence="25">
    <location>
        <position position="300"/>
    </location>
    <ligand>
        <name>Mg(2+)</name>
        <dbReference type="ChEBI" id="CHEBI:18420"/>
        <label>1</label>
    </ligand>
</feature>
<dbReference type="RefSeq" id="WP_262398073.1">
    <property type="nucleotide sequence ID" value="NZ_JACRTC010000006.1"/>
</dbReference>
<keyword evidence="29" id="KW-1185">Reference proteome</keyword>
<evidence type="ECO:0000256" key="19">
    <source>
        <dbReference type="ARBA" id="ARBA00068427"/>
    </source>
</evidence>
<dbReference type="PROSITE" id="PS50975">
    <property type="entry name" value="ATP_GRASP"/>
    <property type="match status" value="1"/>
</dbReference>
<evidence type="ECO:0000256" key="1">
    <source>
        <dbReference type="ARBA" id="ARBA00001936"/>
    </source>
</evidence>
<evidence type="ECO:0000256" key="25">
    <source>
        <dbReference type="PIRSR" id="PIRSR039102-3"/>
    </source>
</evidence>
<dbReference type="NCBIfam" id="NF002378">
    <property type="entry name" value="PRK01372.1"/>
    <property type="match status" value="1"/>
</dbReference>
<feature type="binding site" evidence="25">
    <location>
        <position position="316"/>
    </location>
    <ligand>
        <name>Mg(2+)</name>
        <dbReference type="ChEBI" id="CHEBI:18420"/>
        <label>2</label>
    </ligand>
</feature>
<dbReference type="FunFam" id="3.30.470.20:FF:000008">
    <property type="entry name" value="D-alanine--D-alanine ligase"/>
    <property type="match status" value="1"/>
</dbReference>
<dbReference type="PIRSF" id="PIRSF039102">
    <property type="entry name" value="Ddl/VanB"/>
    <property type="match status" value="1"/>
</dbReference>
<feature type="binding site" evidence="25">
    <location>
        <position position="314"/>
    </location>
    <ligand>
        <name>Mg(2+)</name>
        <dbReference type="ChEBI" id="CHEBI:18420"/>
        <label>1</label>
    </ligand>
</feature>